<dbReference type="Pfam" id="PF01753">
    <property type="entry name" value="zf-MYND"/>
    <property type="match status" value="1"/>
</dbReference>
<protein>
    <recommendedName>
        <fullName evidence="5">MYND-type domain-containing protein</fullName>
    </recommendedName>
</protein>
<dbReference type="InterPro" id="IPR002893">
    <property type="entry name" value="Znf_MYND"/>
</dbReference>
<evidence type="ECO:0000259" key="5">
    <source>
        <dbReference type="PROSITE" id="PS50865"/>
    </source>
</evidence>
<dbReference type="Proteomes" id="UP001497453">
    <property type="component" value="Chromosome 8"/>
</dbReference>
<dbReference type="PROSITE" id="PS50865">
    <property type="entry name" value="ZF_MYND_2"/>
    <property type="match status" value="1"/>
</dbReference>
<evidence type="ECO:0000256" key="3">
    <source>
        <dbReference type="ARBA" id="ARBA00022833"/>
    </source>
</evidence>
<keyword evidence="2 4" id="KW-0863">Zinc-finger</keyword>
<keyword evidence="1" id="KW-0479">Metal-binding</keyword>
<feature type="domain" description="MYND-type" evidence="5">
    <location>
        <begin position="467"/>
        <end position="510"/>
    </location>
</feature>
<organism evidence="6 7">
    <name type="scientific">Somion occarium</name>
    <dbReference type="NCBI Taxonomy" id="3059160"/>
    <lineage>
        <taxon>Eukaryota</taxon>
        <taxon>Fungi</taxon>
        <taxon>Dikarya</taxon>
        <taxon>Basidiomycota</taxon>
        <taxon>Agaricomycotina</taxon>
        <taxon>Agaricomycetes</taxon>
        <taxon>Polyporales</taxon>
        <taxon>Cerrenaceae</taxon>
        <taxon>Somion</taxon>
    </lineage>
</organism>
<proteinExistence type="predicted"/>
<dbReference type="EMBL" id="OZ037951">
    <property type="protein sequence ID" value="CAL1715262.1"/>
    <property type="molecule type" value="Genomic_DNA"/>
</dbReference>
<name>A0ABP1E5N0_9APHY</name>
<keyword evidence="7" id="KW-1185">Reference proteome</keyword>
<evidence type="ECO:0000313" key="7">
    <source>
        <dbReference type="Proteomes" id="UP001497453"/>
    </source>
</evidence>
<reference evidence="7" key="1">
    <citation type="submission" date="2024-04" db="EMBL/GenBank/DDBJ databases">
        <authorList>
            <person name="Shaw F."/>
            <person name="Minotto A."/>
        </authorList>
    </citation>
    <scope>NUCLEOTIDE SEQUENCE [LARGE SCALE GENOMIC DNA]</scope>
</reference>
<sequence>MDTDDKHTLIMTKEVFRKILVESPRDVSRLVRDAHMTIGHESLWCMADLGQFLNAKPPMVAQLNVLCTTSLPLELLNILSDDHLYVTSLSEATAEEILDHYSYSMVVLSCLVMLVAYMRDDIEIGPHSVACTTQITTLLDRLPRYFEVVYSLLLNPAFRAKANASRDSNAVFLQELVQLASHMIYLSSIMRKPRPPSRHLGVVLLFCWKGIREPETHNACIPMLFRLTDGDHAEYALILEDALSCVSQFDEMLDDVLRALRSRKTPASAISALLVFEKAMFLSPRTLERTLALDSRLGTLLRSHTILHRRMHCYSMNYPDVFAARHLSYSVLSLTFQFIRPTNTKKEHLLKNPGFLRVLACDIKQAVSERWDVIVDRITSIISVYRTICSRANNAYRMHLCALVGPSVTGLIAYLREQMFRVTDHKKLAQTALACWVSLGETLGITSMPIDPPSSNYRPLLWKSCHNLNCICHDVKACHPLKICKGCWQVYYCSEKCQKLDWKQRHRATCRS</sequence>
<gene>
    <name evidence="6" type="ORF">GFSPODELE1_LOCUS10141</name>
</gene>
<evidence type="ECO:0000256" key="2">
    <source>
        <dbReference type="ARBA" id="ARBA00022771"/>
    </source>
</evidence>
<evidence type="ECO:0000313" key="6">
    <source>
        <dbReference type="EMBL" id="CAL1715262.1"/>
    </source>
</evidence>
<accession>A0ABP1E5N0</accession>
<dbReference type="SUPFAM" id="SSF144232">
    <property type="entry name" value="HIT/MYND zinc finger-like"/>
    <property type="match status" value="1"/>
</dbReference>
<keyword evidence="3" id="KW-0862">Zinc</keyword>
<evidence type="ECO:0000256" key="1">
    <source>
        <dbReference type="ARBA" id="ARBA00022723"/>
    </source>
</evidence>
<dbReference type="Gene3D" id="6.10.140.2220">
    <property type="match status" value="1"/>
</dbReference>
<evidence type="ECO:0000256" key="4">
    <source>
        <dbReference type="PROSITE-ProRule" id="PRU00134"/>
    </source>
</evidence>